<organism evidence="1 2">
    <name type="scientific">Roseateles depolymerans</name>
    <dbReference type="NCBI Taxonomy" id="76731"/>
    <lineage>
        <taxon>Bacteria</taxon>
        <taxon>Pseudomonadati</taxon>
        <taxon>Pseudomonadota</taxon>
        <taxon>Betaproteobacteria</taxon>
        <taxon>Burkholderiales</taxon>
        <taxon>Sphaerotilaceae</taxon>
        <taxon>Roseateles</taxon>
    </lineage>
</organism>
<keyword evidence="1" id="KW-0131">Cell cycle</keyword>
<gene>
    <name evidence="1" type="ORF">DI603_05730</name>
</gene>
<dbReference type="GO" id="GO:0051301">
    <property type="term" value="P:cell division"/>
    <property type="evidence" value="ECO:0007669"/>
    <property type="project" value="UniProtKB-KW"/>
</dbReference>
<dbReference type="AlphaFoldDB" id="A0A2W5DXB0"/>
<dbReference type="EMBL" id="QFOD01000004">
    <property type="protein sequence ID" value="PZP34454.1"/>
    <property type="molecule type" value="Genomic_DNA"/>
</dbReference>
<evidence type="ECO:0000313" key="1">
    <source>
        <dbReference type="EMBL" id="PZP34454.1"/>
    </source>
</evidence>
<keyword evidence="1" id="KW-0132">Cell division</keyword>
<name>A0A2W5DXB0_9BURK</name>
<sequence length="170" mass="17813">MLAALLSGCTLLSPVPTLELIKAGGTMASAALATSAPAKASNTIRHGDVAVSQLCIEFNRNAPLQDLVPAIQAELKGLSVDSRVYEAGTGLQECSVWLRYVATIEWGIPPMGSGYRANLSAAALSLYGADGRLMASSSYLADDNHGMGRWAETRHKISPVVKALVGNDKT</sequence>
<dbReference type="Proteomes" id="UP000249633">
    <property type="component" value="Unassembled WGS sequence"/>
</dbReference>
<evidence type="ECO:0000313" key="2">
    <source>
        <dbReference type="Proteomes" id="UP000249633"/>
    </source>
</evidence>
<accession>A0A2W5DXB0</accession>
<reference evidence="1 2" key="1">
    <citation type="submission" date="2017-08" db="EMBL/GenBank/DDBJ databases">
        <title>Infants hospitalized years apart are colonized by the same room-sourced microbial strains.</title>
        <authorList>
            <person name="Brooks B."/>
            <person name="Olm M.R."/>
            <person name="Firek B.A."/>
            <person name="Baker R."/>
            <person name="Thomas B.C."/>
            <person name="Morowitz M.J."/>
            <person name="Banfield J.F."/>
        </authorList>
    </citation>
    <scope>NUCLEOTIDE SEQUENCE [LARGE SCALE GENOMIC DNA]</scope>
    <source>
        <strain evidence="1">S2_012_000_R2_81</strain>
    </source>
</reference>
<proteinExistence type="predicted"/>
<protein>
    <submittedName>
        <fullName evidence="1">Cell division protein FtsI</fullName>
    </submittedName>
</protein>
<comment type="caution">
    <text evidence="1">The sequence shown here is derived from an EMBL/GenBank/DDBJ whole genome shotgun (WGS) entry which is preliminary data.</text>
</comment>